<dbReference type="Pfam" id="PF02263">
    <property type="entry name" value="GBP"/>
    <property type="match status" value="1"/>
</dbReference>
<dbReference type="PANTHER" id="PTHR10751">
    <property type="entry name" value="GUANYLATE BINDING PROTEIN"/>
    <property type="match status" value="1"/>
</dbReference>
<evidence type="ECO:0000256" key="3">
    <source>
        <dbReference type="ARBA" id="ARBA00023134"/>
    </source>
</evidence>
<proteinExistence type="inferred from homology"/>
<reference evidence="7 8" key="1">
    <citation type="journal article" date="2015" name="Genome Biol. Evol.">
        <title>Comparative Genomics of a Bacterivorous Green Alga Reveals Evolutionary Causalities and Consequences of Phago-Mixotrophic Mode of Nutrition.</title>
        <authorList>
            <person name="Burns J.A."/>
            <person name="Paasch A."/>
            <person name="Narechania A."/>
            <person name="Kim E."/>
        </authorList>
    </citation>
    <scope>NUCLEOTIDE SEQUENCE [LARGE SCALE GENOMIC DNA]</scope>
    <source>
        <strain evidence="7 8">PLY_AMNH</strain>
    </source>
</reference>
<dbReference type="InterPro" id="IPR036543">
    <property type="entry name" value="Guanylate-bd_C_sf"/>
</dbReference>
<evidence type="ECO:0000256" key="4">
    <source>
        <dbReference type="PROSITE-ProRule" id="PRU01052"/>
    </source>
</evidence>
<dbReference type="PROSITE" id="PS51715">
    <property type="entry name" value="G_GB1_RHD3"/>
    <property type="match status" value="1"/>
</dbReference>
<organism evidence="7 8">
    <name type="scientific">Cymbomonas tetramitiformis</name>
    <dbReference type="NCBI Taxonomy" id="36881"/>
    <lineage>
        <taxon>Eukaryota</taxon>
        <taxon>Viridiplantae</taxon>
        <taxon>Chlorophyta</taxon>
        <taxon>Pyramimonadophyceae</taxon>
        <taxon>Pyramimonadales</taxon>
        <taxon>Pyramimonadaceae</taxon>
        <taxon>Cymbomonas</taxon>
    </lineage>
</organism>
<dbReference type="SUPFAM" id="SSF52540">
    <property type="entry name" value="P-loop containing nucleoside triphosphate hydrolases"/>
    <property type="match status" value="1"/>
</dbReference>
<keyword evidence="8" id="KW-1185">Reference proteome</keyword>
<dbReference type="InterPro" id="IPR030386">
    <property type="entry name" value="G_GB1_RHD3_dom"/>
</dbReference>
<dbReference type="InterPro" id="IPR027417">
    <property type="entry name" value="P-loop_NTPase"/>
</dbReference>
<protein>
    <recommendedName>
        <fullName evidence="6">GB1/RHD3-type G domain-containing protein</fullName>
    </recommendedName>
</protein>
<evidence type="ECO:0000313" key="7">
    <source>
        <dbReference type="EMBL" id="KAK3286244.1"/>
    </source>
</evidence>
<keyword evidence="1" id="KW-0547">Nucleotide-binding</keyword>
<dbReference type="SUPFAM" id="SSF48340">
    <property type="entry name" value="Interferon-induced guanylate-binding protein 1 (GBP1), C-terminal domain"/>
    <property type="match status" value="1"/>
</dbReference>
<keyword evidence="3" id="KW-0342">GTP-binding</keyword>
<name>A0AAE0GXR9_9CHLO</name>
<dbReference type="AlphaFoldDB" id="A0AAE0GXR9"/>
<evidence type="ECO:0000256" key="5">
    <source>
        <dbReference type="SAM" id="MobiDB-lite"/>
    </source>
</evidence>
<feature type="region of interest" description="Disordered" evidence="5">
    <location>
        <begin position="739"/>
        <end position="800"/>
    </location>
</feature>
<feature type="compositionally biased region" description="Polar residues" evidence="5">
    <location>
        <begin position="561"/>
        <end position="570"/>
    </location>
</feature>
<comment type="similarity">
    <text evidence="4">Belongs to the TRAFAC class dynamin-like GTPase superfamily. GB1/RHD3 GTPase family.</text>
</comment>
<dbReference type="GO" id="GO:0005525">
    <property type="term" value="F:GTP binding"/>
    <property type="evidence" value="ECO:0007669"/>
    <property type="project" value="UniProtKB-KW"/>
</dbReference>
<dbReference type="CDD" id="cd01851">
    <property type="entry name" value="GBP"/>
    <property type="match status" value="1"/>
</dbReference>
<dbReference type="Gene3D" id="3.40.50.300">
    <property type="entry name" value="P-loop containing nucleotide triphosphate hydrolases"/>
    <property type="match status" value="1"/>
</dbReference>
<dbReference type="Gene3D" id="1.20.1000.10">
    <property type="entry name" value="Guanylate-binding protein, C-terminal domain"/>
    <property type="match status" value="1"/>
</dbReference>
<evidence type="ECO:0000256" key="2">
    <source>
        <dbReference type="ARBA" id="ARBA00022801"/>
    </source>
</evidence>
<comment type="caution">
    <text evidence="7">The sequence shown here is derived from an EMBL/GenBank/DDBJ whole genome shotgun (WGS) entry which is preliminary data.</text>
</comment>
<feature type="domain" description="GB1/RHD3-type G" evidence="6">
    <location>
        <begin position="53"/>
        <end position="296"/>
    </location>
</feature>
<evidence type="ECO:0000256" key="1">
    <source>
        <dbReference type="ARBA" id="ARBA00022741"/>
    </source>
</evidence>
<dbReference type="Proteomes" id="UP001190700">
    <property type="component" value="Unassembled WGS sequence"/>
</dbReference>
<dbReference type="InterPro" id="IPR015894">
    <property type="entry name" value="Guanylate-bd_N"/>
</dbReference>
<dbReference type="GO" id="GO:0003924">
    <property type="term" value="F:GTPase activity"/>
    <property type="evidence" value="ECO:0007669"/>
    <property type="project" value="InterPro"/>
</dbReference>
<feature type="region of interest" description="Disordered" evidence="5">
    <location>
        <begin position="1"/>
        <end position="28"/>
    </location>
</feature>
<feature type="compositionally biased region" description="Basic and acidic residues" evidence="5">
    <location>
        <begin position="578"/>
        <end position="593"/>
    </location>
</feature>
<evidence type="ECO:0000259" key="6">
    <source>
        <dbReference type="PROSITE" id="PS51715"/>
    </source>
</evidence>
<keyword evidence="2" id="KW-0378">Hydrolase</keyword>
<accession>A0AAE0GXR9</accession>
<gene>
    <name evidence="7" type="ORF">CYMTET_6188</name>
</gene>
<dbReference type="Pfam" id="PF02841">
    <property type="entry name" value="GBP_C"/>
    <property type="match status" value="1"/>
</dbReference>
<evidence type="ECO:0000313" key="8">
    <source>
        <dbReference type="Proteomes" id="UP001190700"/>
    </source>
</evidence>
<dbReference type="InterPro" id="IPR003191">
    <property type="entry name" value="Guanylate-bd/ATL_C"/>
</dbReference>
<dbReference type="EMBL" id="LGRX02001379">
    <property type="protein sequence ID" value="KAK3286244.1"/>
    <property type="molecule type" value="Genomic_DNA"/>
</dbReference>
<sequence length="850" mass="92939">MWNPFRGGASKASDASKREPSGSSGRPLQLIKCDSQGKFVLDEEAVHILRSIHGPVAVVAVSGRARQGKSFILNQIAGCGGGHGFEVGPTHRPCTKGLWMWSSPIPCHNQDGSEYSLILLDTEGIDAYDQTGQYSTQIFSLAVLLSSLFVYNQMGGIDEAALDRLSLVTEMTKHIRARSNEEATAGELGKCSPSFLWLLRDFYLDLSEDGAEITAQDYLETALRPVAGAAPGAKAKNSIRTSIRTLFPERDCIALVRPMTDEKKLQKLGSVDPSELRPEFREGLSHLLSQIFSKAQPKQIGGAILSGSLLAGLAGMYTSAINEGAVPTIATAWQSVCEAECRRALEMGEAAYSRTFKACKVEDESSLEAAHQRALAAATKAFEECAVGDKEVHRAYEERLQQTVTRHLERSRERVRAEATARALELLASMSARLQQAARLETTTFESLAQAVQREAAQFKSSAQAHGRWEKLCDFLCSTAVELFVDLSKREASSAQAERHALETKVVASEHSVRNVESEMARLKESSTERARAAQAEIDQLKLKAADLGRVQVQLQKVQQAAGNAETQTHSLRSELASAERREAEAKDKGKELQRALEGKNAQLAAAEEKLSAFQMKHAAADRSAQSDIGTLQEQLRKSAAIEQSKQKSLEAKDLELKQVNTEKERAIAARNALQAELLQAKENAAALSKQKEVNMAALSQELEEEKRRALQQLQVAEASNESLRTEVQALQSQLEAVSRQSADPVAVEDDTPTIPEVQRVTEKSRPRSPMQDTVQQEAGHASKKGKAVHSENEVENTLTKKQVAEKMTVAELKRLLTEQGMGEAVWALKNAKKKDLVALYEKLPNVAGS</sequence>
<feature type="region of interest" description="Disordered" evidence="5">
    <location>
        <begin position="561"/>
        <end position="593"/>
    </location>
</feature>